<dbReference type="EMBL" id="JBANEI010000023">
    <property type="protein sequence ID" value="MEI2684252.1"/>
    <property type="molecule type" value="Genomic_DNA"/>
</dbReference>
<keyword evidence="2" id="KW-1185">Reference proteome</keyword>
<comment type="caution">
    <text evidence="1">The sequence shown here is derived from an EMBL/GenBank/DDBJ whole genome shotgun (WGS) entry which is preliminary data.</text>
</comment>
<dbReference type="Proteomes" id="UP001306592">
    <property type="component" value="Unassembled WGS sequence"/>
</dbReference>
<reference evidence="1 2" key="1">
    <citation type="submission" date="2024-02" db="EMBL/GenBank/DDBJ databases">
        <title>First report Erwinia aphidicola in onion in Chile.</title>
        <authorList>
            <person name="Valenzuela M."/>
            <person name="Pena M."/>
            <person name="Dutta B."/>
        </authorList>
    </citation>
    <scope>NUCLEOTIDE SEQUENCE [LARGE SCALE GENOMIC DNA]</scope>
    <source>
        <strain evidence="1 2">QCJ3A</strain>
    </source>
</reference>
<accession>A0ABU8DL71</accession>
<organism evidence="1 2">
    <name type="scientific">Erwinia aphidicola</name>
    <dbReference type="NCBI Taxonomy" id="68334"/>
    <lineage>
        <taxon>Bacteria</taxon>
        <taxon>Pseudomonadati</taxon>
        <taxon>Pseudomonadota</taxon>
        <taxon>Gammaproteobacteria</taxon>
        <taxon>Enterobacterales</taxon>
        <taxon>Erwiniaceae</taxon>
        <taxon>Erwinia</taxon>
    </lineage>
</organism>
<evidence type="ECO:0000313" key="2">
    <source>
        <dbReference type="Proteomes" id="UP001306592"/>
    </source>
</evidence>
<proteinExistence type="predicted"/>
<protein>
    <submittedName>
        <fullName evidence="1">Uncharacterized protein</fullName>
    </submittedName>
</protein>
<name>A0ABU8DL71_ERWAP</name>
<dbReference type="RefSeq" id="WP_336203882.1">
    <property type="nucleotide sequence ID" value="NZ_JBANEI010000023.1"/>
</dbReference>
<sequence>MRELTPEQHEHCARLPEYRRASYRYKASRMTDMERKMESIAWDAGRAWLALKAGEEHARINTKSVPERMAELRTRRYAEAASFYPQRPEIIVTEMDELFLDYRAPRLGAGGAIRQE</sequence>
<evidence type="ECO:0000313" key="1">
    <source>
        <dbReference type="EMBL" id="MEI2684252.1"/>
    </source>
</evidence>
<gene>
    <name evidence="1" type="ORF">V8N49_21675</name>
</gene>